<reference evidence="2 3" key="1">
    <citation type="journal article" date="2021" name="Cell Host Microbe">
        <title>in vivo commensal control of Clostridioides difficile virulence.</title>
        <authorList>
            <person name="Girinathan B.P."/>
            <person name="Dibenedetto N."/>
            <person name="Worley J.N."/>
            <person name="Peltier J."/>
            <person name="Arrieta-Ortiz M.L."/>
            <person name="Rupa Christinal Immanuel S."/>
            <person name="Lavin R."/>
            <person name="Delaney M.L."/>
            <person name="Cummins C."/>
            <person name="Hoffmann M."/>
            <person name="Luo Y."/>
            <person name="Gonzalez-Escalona N."/>
            <person name="Allard M."/>
            <person name="Onderdonk A.B."/>
            <person name="Gerber G.K."/>
            <person name="Sonenshein A.L."/>
            <person name="Baliga N."/>
            <person name="Dupuy B."/>
            <person name="Bry L."/>
        </authorList>
    </citation>
    <scope>NUCLEOTIDE SEQUENCE [LARGE SCALE GENOMIC DNA]</scope>
    <source>
        <strain evidence="2 3">DSM 599</strain>
    </source>
</reference>
<evidence type="ECO:0008006" key="4">
    <source>
        <dbReference type="Google" id="ProtNLM"/>
    </source>
</evidence>
<keyword evidence="1" id="KW-0472">Membrane</keyword>
<dbReference type="RefSeq" id="WP_221861595.1">
    <property type="nucleotide sequence ID" value="NZ_JAIKTU010000010.1"/>
</dbReference>
<dbReference type="Proteomes" id="UP001299068">
    <property type="component" value="Unassembled WGS sequence"/>
</dbReference>
<gene>
    <name evidence="2" type="ORF">K5V21_12865</name>
</gene>
<keyword evidence="1" id="KW-0812">Transmembrane</keyword>
<protein>
    <recommendedName>
        <fullName evidence="4">DUF5590 domain-containing protein</fullName>
    </recommendedName>
</protein>
<evidence type="ECO:0000313" key="3">
    <source>
        <dbReference type="Proteomes" id="UP001299068"/>
    </source>
</evidence>
<organism evidence="2 3">
    <name type="scientific">Clostridium sardiniense</name>
    <name type="common">Clostridium absonum</name>
    <dbReference type="NCBI Taxonomy" id="29369"/>
    <lineage>
        <taxon>Bacteria</taxon>
        <taxon>Bacillati</taxon>
        <taxon>Bacillota</taxon>
        <taxon>Clostridia</taxon>
        <taxon>Eubacteriales</taxon>
        <taxon>Clostridiaceae</taxon>
        <taxon>Clostridium</taxon>
    </lineage>
</organism>
<feature type="transmembrane region" description="Helical" evidence="1">
    <location>
        <begin position="12"/>
        <end position="32"/>
    </location>
</feature>
<keyword evidence="3" id="KW-1185">Reference proteome</keyword>
<dbReference type="EMBL" id="JAIKTU010000010">
    <property type="protein sequence ID" value="MBY0756340.1"/>
    <property type="molecule type" value="Genomic_DNA"/>
</dbReference>
<keyword evidence="1" id="KW-1133">Transmembrane helix</keyword>
<proteinExistence type="predicted"/>
<accession>A0ABS7KZU7</accession>
<sequence>MKRKFKKNIITIIIVSLVITIITVGNIIYNYIKENNIYSNIIEANWGVELSKNYDELYAKDSGESFLGDGQRYHVFKFKDPEGLNIDKRLSLKNNKDEILEENIEEILKKLSVTKENYPDFNKAYSYYLKTDEDSSKLYMVNFKDSHTLYVIEDIY</sequence>
<evidence type="ECO:0000256" key="1">
    <source>
        <dbReference type="SAM" id="Phobius"/>
    </source>
</evidence>
<name>A0ABS7KZU7_CLOSR</name>
<evidence type="ECO:0000313" key="2">
    <source>
        <dbReference type="EMBL" id="MBY0756340.1"/>
    </source>
</evidence>
<comment type="caution">
    <text evidence="2">The sequence shown here is derived from an EMBL/GenBank/DDBJ whole genome shotgun (WGS) entry which is preliminary data.</text>
</comment>